<dbReference type="EMBL" id="CP048852">
    <property type="protein sequence ID" value="QIW80049.1"/>
    <property type="molecule type" value="Genomic_DNA"/>
</dbReference>
<dbReference type="InterPro" id="IPR012340">
    <property type="entry name" value="NA-bd_OB-fold"/>
</dbReference>
<organism evidence="1 2">
    <name type="scientific">Bacillus tequilensis</name>
    <dbReference type="NCBI Taxonomy" id="227866"/>
    <lineage>
        <taxon>Bacteria</taxon>
        <taxon>Bacillati</taxon>
        <taxon>Bacillota</taxon>
        <taxon>Bacilli</taxon>
        <taxon>Bacillales</taxon>
        <taxon>Bacillaceae</taxon>
        <taxon>Bacillus</taxon>
    </lineage>
</organism>
<sequence length="117" mass="13255">MPKLGIILIAFILFLVGCDKNEPNGGRTKMQSLVGYVVLKDDDSAILITSKEAPSKEDYKLSEEKLINKYKNQVVIIGLSELDTKNDLKQGEKIKVWFNILKESNPPRTTIQKYEVL</sequence>
<name>A0A6H0WJB3_9BACI</name>
<dbReference type="Proteomes" id="UP000501914">
    <property type="component" value="Chromosome"/>
</dbReference>
<protein>
    <submittedName>
        <fullName evidence="1">DUF3221 domain-containing protein</fullName>
    </submittedName>
</protein>
<dbReference type="KEGG" id="bteq:G4P54_09635"/>
<dbReference type="Pfam" id="PF11518">
    <property type="entry name" value="DUF3221"/>
    <property type="match status" value="1"/>
</dbReference>
<gene>
    <name evidence="1" type="ORF">G4P54_09635</name>
</gene>
<evidence type="ECO:0000313" key="1">
    <source>
        <dbReference type="EMBL" id="QIW80049.1"/>
    </source>
</evidence>
<dbReference type="PROSITE" id="PS51257">
    <property type="entry name" value="PROKAR_LIPOPROTEIN"/>
    <property type="match status" value="1"/>
</dbReference>
<keyword evidence="2" id="KW-1185">Reference proteome</keyword>
<dbReference type="Gene3D" id="2.40.50.140">
    <property type="entry name" value="Nucleic acid-binding proteins"/>
    <property type="match status" value="1"/>
</dbReference>
<dbReference type="InterPro" id="IPR021598">
    <property type="entry name" value="DUF3221"/>
</dbReference>
<evidence type="ECO:0000313" key="2">
    <source>
        <dbReference type="Proteomes" id="UP000501914"/>
    </source>
</evidence>
<reference evidence="1 2" key="1">
    <citation type="submission" date="2020-02" db="EMBL/GenBank/DDBJ databases">
        <title>Genome sequencing, annotation and comparative genomic analysis of Bacillus tequilensis EA-CB0015, an effective biological control agent against Pseudocercospora fijiensis in banana plants.</title>
        <authorList>
            <person name="Cuellar-Gaviria T.Z."/>
            <person name="Ju K.-S."/>
            <person name="Villegas-Escobar V."/>
        </authorList>
    </citation>
    <scope>NUCLEOTIDE SEQUENCE [LARGE SCALE GENOMIC DNA]</scope>
    <source>
        <strain evidence="1 2">EA-CB0015</strain>
    </source>
</reference>
<accession>A0A6H0WJB3</accession>
<proteinExistence type="predicted"/>
<dbReference type="RefSeq" id="WP_167872504.1">
    <property type="nucleotide sequence ID" value="NZ_CP048852.1"/>
</dbReference>
<dbReference type="AlphaFoldDB" id="A0A6H0WJB3"/>